<evidence type="ECO:0000256" key="1">
    <source>
        <dbReference type="SAM" id="MobiDB-lite"/>
    </source>
</evidence>
<gene>
    <name evidence="2" type="ORF">MAR_006508</name>
</gene>
<feature type="region of interest" description="Disordered" evidence="1">
    <location>
        <begin position="24"/>
        <end position="63"/>
    </location>
</feature>
<sequence length="239" mass="26545">MEVDSGPVRHATKDLLRKKIANPYVSGKGFKGQGKGFKGQGKGRSYTEAGRSSTETRPSQYRGRPVASKVMDFPMTPVEEVMKLRLCIEEQPVYGVTDSHAPIAQASMETECTNDCEFIADNAPMANIQACPIPQFQQINPFPQTVQAYAQASNVQDVDLRRRVSSPQTVQSLRPQTLQTIGQAASQTTRPFTKRDMIKQQLVQLMLRANSTQLQQIIPESPVYQDCPAALMPNFDLLK</sequence>
<evidence type="ECO:0000313" key="3">
    <source>
        <dbReference type="Proteomes" id="UP001164746"/>
    </source>
</evidence>
<feature type="compositionally biased region" description="Gly residues" evidence="1">
    <location>
        <begin position="29"/>
        <end position="42"/>
    </location>
</feature>
<accession>A0ABY7DB83</accession>
<feature type="compositionally biased region" description="Polar residues" evidence="1">
    <location>
        <begin position="50"/>
        <end position="59"/>
    </location>
</feature>
<protein>
    <submittedName>
        <fullName evidence="2">Uncharacterized protein</fullName>
    </submittedName>
</protein>
<organism evidence="2 3">
    <name type="scientific">Mya arenaria</name>
    <name type="common">Soft-shell clam</name>
    <dbReference type="NCBI Taxonomy" id="6604"/>
    <lineage>
        <taxon>Eukaryota</taxon>
        <taxon>Metazoa</taxon>
        <taxon>Spiralia</taxon>
        <taxon>Lophotrochozoa</taxon>
        <taxon>Mollusca</taxon>
        <taxon>Bivalvia</taxon>
        <taxon>Autobranchia</taxon>
        <taxon>Heteroconchia</taxon>
        <taxon>Euheterodonta</taxon>
        <taxon>Imparidentia</taxon>
        <taxon>Neoheterodontei</taxon>
        <taxon>Myida</taxon>
        <taxon>Myoidea</taxon>
        <taxon>Myidae</taxon>
        <taxon>Mya</taxon>
    </lineage>
</organism>
<name>A0ABY7DB83_MYAAR</name>
<dbReference type="EMBL" id="CP111012">
    <property type="protein sequence ID" value="WAQ94037.1"/>
    <property type="molecule type" value="Genomic_DNA"/>
</dbReference>
<keyword evidence="3" id="KW-1185">Reference proteome</keyword>
<reference evidence="2" key="1">
    <citation type="submission" date="2022-11" db="EMBL/GenBank/DDBJ databases">
        <title>Centuries of genome instability and evolution in soft-shell clam transmissible cancer (bioRxiv).</title>
        <authorList>
            <person name="Hart S.F.M."/>
            <person name="Yonemitsu M.A."/>
            <person name="Giersch R.M."/>
            <person name="Beal B.F."/>
            <person name="Arriagada G."/>
            <person name="Davis B.W."/>
            <person name="Ostrander E.A."/>
            <person name="Goff S.P."/>
            <person name="Metzger M.J."/>
        </authorList>
    </citation>
    <scope>NUCLEOTIDE SEQUENCE</scope>
    <source>
        <strain evidence="2">MELC-2E11</strain>
        <tissue evidence="2">Siphon/mantle</tissue>
    </source>
</reference>
<proteinExistence type="predicted"/>
<evidence type="ECO:0000313" key="2">
    <source>
        <dbReference type="EMBL" id="WAQ94037.1"/>
    </source>
</evidence>
<dbReference type="Proteomes" id="UP001164746">
    <property type="component" value="Chromosome 1"/>
</dbReference>